<dbReference type="AlphaFoldDB" id="A0A0J9XIM5"/>
<comment type="caution">
    <text evidence="3">The sequence shown here is derived from an EMBL/GenBank/DDBJ whole genome shotgun (WGS) entry which is preliminary data.</text>
</comment>
<dbReference type="OrthoDB" id="5215300at2759"/>
<gene>
    <name evidence="3" type="ORF">BN980_GECA19s01165g</name>
</gene>
<proteinExistence type="predicted"/>
<dbReference type="STRING" id="1173061.A0A0J9XIM5"/>
<keyword evidence="4" id="KW-1185">Reference proteome</keyword>
<reference evidence="3" key="1">
    <citation type="submission" date="2014-03" db="EMBL/GenBank/DDBJ databases">
        <authorList>
            <person name="Casaregola S."/>
        </authorList>
    </citation>
    <scope>NUCLEOTIDE SEQUENCE [LARGE SCALE GENOMIC DNA]</scope>
    <source>
        <strain evidence="3">CLIB 918</strain>
    </source>
</reference>
<feature type="domain" description="Sfi1 spindle body" evidence="2">
    <location>
        <begin position="192"/>
        <end position="747"/>
    </location>
</feature>
<protein>
    <submittedName>
        <fullName evidence="3">Similar to Saccharomyces cerevisiae YLL003W SFI1 Centrin (Cdc31p)-binding protein required for spindle pole body (SPB) duplication</fullName>
    </submittedName>
</protein>
<feature type="compositionally biased region" description="Polar residues" evidence="1">
    <location>
        <begin position="1"/>
        <end position="24"/>
    </location>
</feature>
<sequence length="815" mass="96925">MPRTLQRAQQTPEPNQQTDEVTYRSQASVDASASTSSTLLINSFEETPDENEGSLVISTLMLHDIDYDILKITAGLADRVAAQAGQHTFADLFKAFEDFTHSNELTPALYSNYFVCLNILANLCQIDEPTWLKRLETLLPELYENDDDNIERADTIALSKELDKFESSTKERFLLVWHESLNFLKEKQTRLMSVARERNLLNIYCKAFRTWHDRYFSLIECEIQVIQKRDFQFREMIFTSEREMHQAVAQRTKRANWQLAANALGNWREKTKTIMHQESTADLMNRTNLLQSWFTSWRQITNEQIITKHHNARITRRYLGTWVNRAKLIYTLDTNVSHANRQICLEDTLSAWKQRYRCIRDVENKLVLFDLNLLLKTFCKWRKKQQHELLLDSCTYNLSNRQARLTFGEWKLKTRMSITASQFRDVTCLSNCFRTWRLNCRAHKLIALRFRGQVWDIYRDWYLKQRLARLQRLHNTTLASSAMAQWQFRLEEKDTQVNEKLSNFEIYLDMRIAKRVFHTWKTRRTEVLNMELDAEALYYDNIATASLFTLLHQYDVTVHNSTKAITISKEKTLSRYFHIWKNASLQHKKRNAYALLDRYTIEKEQRLKQKFFTQWDDKYLEKEDLVFQALSFYSHTNRTLQQKYLGQWLIRTIEITNQIEEAAEQNNQNLLIQSFQRWRDSKVSVDTLDSMCAEILPRIGRPSLAQAFRVWKMRMFKLNMKQKMAIDFEHRLTDLKLKMYWRHWRGRIQRNLVDQLSEMSVSWSRSSVTSDYSAVDSVDPGWSSPSLVLRTPTRNRSRRVLPLSSHSRTPFTPRH</sequence>
<dbReference type="Proteomes" id="UP000242525">
    <property type="component" value="Unassembled WGS sequence"/>
</dbReference>
<feature type="region of interest" description="Disordered" evidence="1">
    <location>
        <begin position="1"/>
        <end position="29"/>
    </location>
</feature>
<organism evidence="3 4">
    <name type="scientific">Geotrichum candidum</name>
    <name type="common">Oospora lactis</name>
    <name type="synonym">Dipodascus geotrichum</name>
    <dbReference type="NCBI Taxonomy" id="1173061"/>
    <lineage>
        <taxon>Eukaryota</taxon>
        <taxon>Fungi</taxon>
        <taxon>Dikarya</taxon>
        <taxon>Ascomycota</taxon>
        <taxon>Saccharomycotina</taxon>
        <taxon>Dipodascomycetes</taxon>
        <taxon>Dipodascales</taxon>
        <taxon>Dipodascaceae</taxon>
        <taxon>Geotrichum</taxon>
    </lineage>
</organism>
<accession>A0A0J9XIM5</accession>
<evidence type="ECO:0000259" key="2">
    <source>
        <dbReference type="Pfam" id="PF08457"/>
    </source>
</evidence>
<evidence type="ECO:0000313" key="4">
    <source>
        <dbReference type="Proteomes" id="UP000242525"/>
    </source>
</evidence>
<name>A0A0J9XIM5_GEOCN</name>
<dbReference type="Pfam" id="PF08457">
    <property type="entry name" value="Sfi1"/>
    <property type="match status" value="1"/>
</dbReference>
<dbReference type="InterPro" id="IPR013665">
    <property type="entry name" value="Sfi1_dom"/>
</dbReference>
<evidence type="ECO:0000256" key="1">
    <source>
        <dbReference type="SAM" id="MobiDB-lite"/>
    </source>
</evidence>
<evidence type="ECO:0000313" key="3">
    <source>
        <dbReference type="EMBL" id="CDO57186.1"/>
    </source>
</evidence>
<dbReference type="EMBL" id="CCBN010000019">
    <property type="protein sequence ID" value="CDO57186.1"/>
    <property type="molecule type" value="Genomic_DNA"/>
</dbReference>